<comment type="subcellular location">
    <subcellularLocation>
        <location evidence="1">Cell inner membrane</location>
        <topology evidence="1">Multi-pass membrane protein</topology>
    </subcellularLocation>
</comment>
<keyword evidence="3" id="KW-1003">Cell membrane</keyword>
<dbReference type="AlphaFoldDB" id="A0A643F7Y7"/>
<dbReference type="GO" id="GO:0046872">
    <property type="term" value="F:metal ion binding"/>
    <property type="evidence" value="ECO:0007669"/>
    <property type="project" value="UniProtKB-KW"/>
</dbReference>
<keyword evidence="10 15" id="KW-0503">Monooxygenase</keyword>
<dbReference type="GO" id="GO:0005886">
    <property type="term" value="C:plasma membrane"/>
    <property type="evidence" value="ECO:0007669"/>
    <property type="project" value="UniProtKB-SubCell"/>
</dbReference>
<evidence type="ECO:0000256" key="13">
    <source>
        <dbReference type="SAM" id="Phobius"/>
    </source>
</evidence>
<keyword evidence="8" id="KW-0560">Oxidoreductase</keyword>
<evidence type="ECO:0000259" key="14">
    <source>
        <dbReference type="Pfam" id="PF00487"/>
    </source>
</evidence>
<protein>
    <submittedName>
        <fullName evidence="15">Alkane 1-monooxygenase</fullName>
    </submittedName>
</protein>
<dbReference type="CDD" id="cd03512">
    <property type="entry name" value="Alkane-hydroxylase"/>
    <property type="match status" value="1"/>
</dbReference>
<keyword evidence="6" id="KW-0479">Metal-binding</keyword>
<dbReference type="InterPro" id="IPR033885">
    <property type="entry name" value="AlkB/XylM"/>
</dbReference>
<sequence length="409" mass="46496">MSTSTAPSSDRPPIYRDPKRHAWLLSLLVPLSIGAGPLMWTAHPSHWVLWVPTVFVYLVAPLLDLLLGTDSSNPPEPAVPALEADPYYRWVTYALVPLLWLGFIFAAWFSQQPGLSTADRVALVLATGGVGGFCINLGHELGHKRTTLERWLAKLILAPTFYGHFTIEHNRGHHRDVATPEDPASSRMGESIWRFVWREMPGAWRRAWALERARTRADGQAVWSLHNEILQPMLVGLALWAALVLWLGPQVLLFLLPTALWANFQLTSANYVEHYGLLRQKTPQGRYEPCQPRHSWNSNHLFSNWATFHLQRHSDHHAHPLRRYQSLRHFDEAPQLPCGYFGLFPVAYLPPLWFALMDRRLVESVGRDPDRINFDPRRRTRLMARHGLAQPAPASPHSSASDLPARSTP</sequence>
<feature type="transmembrane region" description="Helical" evidence="13">
    <location>
        <begin position="233"/>
        <end position="256"/>
    </location>
</feature>
<evidence type="ECO:0000313" key="15">
    <source>
        <dbReference type="EMBL" id="KAB0577036.1"/>
    </source>
</evidence>
<gene>
    <name evidence="15" type="ORF">F7Q92_17175</name>
</gene>
<dbReference type="PANTHER" id="PTHR38674:SF1">
    <property type="entry name" value="ALKANE 1-MONOOXYGENASE 1"/>
    <property type="match status" value="1"/>
</dbReference>
<proteinExistence type="inferred from homology"/>
<evidence type="ECO:0000313" key="16">
    <source>
        <dbReference type="Proteomes" id="UP000430120"/>
    </source>
</evidence>
<organism evidence="15 16">
    <name type="scientific">Ideonella dechloratans</name>
    <dbReference type="NCBI Taxonomy" id="36863"/>
    <lineage>
        <taxon>Bacteria</taxon>
        <taxon>Pseudomonadati</taxon>
        <taxon>Pseudomonadota</taxon>
        <taxon>Betaproteobacteria</taxon>
        <taxon>Burkholderiales</taxon>
        <taxon>Sphaerotilaceae</taxon>
        <taxon>Ideonella</taxon>
    </lineage>
</organism>
<evidence type="ECO:0000256" key="11">
    <source>
        <dbReference type="ARBA" id="ARBA00023136"/>
    </source>
</evidence>
<evidence type="ECO:0000256" key="9">
    <source>
        <dbReference type="ARBA" id="ARBA00023004"/>
    </source>
</evidence>
<evidence type="ECO:0000256" key="4">
    <source>
        <dbReference type="ARBA" id="ARBA00022519"/>
    </source>
</evidence>
<evidence type="ECO:0000256" key="8">
    <source>
        <dbReference type="ARBA" id="ARBA00023002"/>
    </source>
</evidence>
<evidence type="ECO:0000256" key="10">
    <source>
        <dbReference type="ARBA" id="ARBA00023033"/>
    </source>
</evidence>
<feature type="domain" description="Fatty acid desaturase" evidence="14">
    <location>
        <begin position="122"/>
        <end position="330"/>
    </location>
</feature>
<feature type="region of interest" description="Disordered" evidence="12">
    <location>
        <begin position="386"/>
        <end position="409"/>
    </location>
</feature>
<keyword evidence="7 13" id="KW-1133">Transmembrane helix</keyword>
<feature type="transmembrane region" description="Helical" evidence="13">
    <location>
        <begin position="47"/>
        <end position="67"/>
    </location>
</feature>
<evidence type="ECO:0000256" key="2">
    <source>
        <dbReference type="ARBA" id="ARBA00010823"/>
    </source>
</evidence>
<dbReference type="EMBL" id="VZPB01000052">
    <property type="protein sequence ID" value="KAB0577036.1"/>
    <property type="molecule type" value="Genomic_DNA"/>
</dbReference>
<evidence type="ECO:0000256" key="12">
    <source>
        <dbReference type="SAM" id="MobiDB-lite"/>
    </source>
</evidence>
<feature type="transmembrane region" description="Helical" evidence="13">
    <location>
        <begin position="20"/>
        <end position="40"/>
    </location>
</feature>
<evidence type="ECO:0000256" key="3">
    <source>
        <dbReference type="ARBA" id="ARBA00022475"/>
    </source>
</evidence>
<dbReference type="Proteomes" id="UP000430120">
    <property type="component" value="Unassembled WGS sequence"/>
</dbReference>
<evidence type="ECO:0000256" key="5">
    <source>
        <dbReference type="ARBA" id="ARBA00022692"/>
    </source>
</evidence>
<evidence type="ECO:0000256" key="1">
    <source>
        <dbReference type="ARBA" id="ARBA00004429"/>
    </source>
</evidence>
<accession>A0A643F7Y7</accession>
<dbReference type="PANTHER" id="PTHR38674">
    <property type="entry name" value="ALKANE 1-MONOOXYGENASE 1"/>
    <property type="match status" value="1"/>
</dbReference>
<keyword evidence="5 13" id="KW-0812">Transmembrane</keyword>
<dbReference type="Pfam" id="PF00487">
    <property type="entry name" value="FA_desaturase"/>
    <property type="match status" value="1"/>
</dbReference>
<feature type="compositionally biased region" description="Low complexity" evidence="12">
    <location>
        <begin position="391"/>
        <end position="409"/>
    </location>
</feature>
<name>A0A643F7Y7_IDEDE</name>
<keyword evidence="9" id="KW-0408">Iron</keyword>
<keyword evidence="11 13" id="KW-0472">Membrane</keyword>
<reference evidence="15 16" key="1">
    <citation type="submission" date="2019-09" db="EMBL/GenBank/DDBJ databases">
        <title>Draft genome sequences of 48 bacterial type strains from the CCUG.</title>
        <authorList>
            <person name="Tunovic T."/>
            <person name="Pineiro-Iglesias B."/>
            <person name="Unosson C."/>
            <person name="Inganas E."/>
            <person name="Ohlen M."/>
            <person name="Cardew S."/>
            <person name="Jensie-Markopoulos S."/>
            <person name="Salva-Serra F."/>
            <person name="Jaen-Luchoro D."/>
            <person name="Karlsson R."/>
            <person name="Svensson-Stadler L."/>
            <person name="Chun J."/>
            <person name="Moore E."/>
        </authorList>
    </citation>
    <scope>NUCLEOTIDE SEQUENCE [LARGE SCALE GENOMIC DNA]</scope>
    <source>
        <strain evidence="15 16">CCUG 30977</strain>
    </source>
</reference>
<dbReference type="OrthoDB" id="4759734at2"/>
<dbReference type="GO" id="GO:0006629">
    <property type="term" value="P:lipid metabolic process"/>
    <property type="evidence" value="ECO:0007669"/>
    <property type="project" value="InterPro"/>
</dbReference>
<keyword evidence="4" id="KW-0997">Cell inner membrane</keyword>
<feature type="transmembrane region" description="Helical" evidence="13">
    <location>
        <begin position="121"/>
        <end position="139"/>
    </location>
</feature>
<evidence type="ECO:0000256" key="7">
    <source>
        <dbReference type="ARBA" id="ARBA00022989"/>
    </source>
</evidence>
<comment type="similarity">
    <text evidence="2">Belongs to the fatty acid desaturase type 1 family. AlkB subfamily.</text>
</comment>
<feature type="transmembrane region" description="Helical" evidence="13">
    <location>
        <begin position="87"/>
        <end position="109"/>
    </location>
</feature>
<dbReference type="RefSeq" id="WP_151125317.1">
    <property type="nucleotide sequence ID" value="NZ_CP088081.1"/>
</dbReference>
<comment type="caution">
    <text evidence="15">The sequence shown here is derived from an EMBL/GenBank/DDBJ whole genome shotgun (WGS) entry which is preliminary data.</text>
</comment>
<evidence type="ECO:0000256" key="6">
    <source>
        <dbReference type="ARBA" id="ARBA00022723"/>
    </source>
</evidence>
<keyword evidence="16" id="KW-1185">Reference proteome</keyword>
<dbReference type="GO" id="GO:0004497">
    <property type="term" value="F:monooxygenase activity"/>
    <property type="evidence" value="ECO:0007669"/>
    <property type="project" value="UniProtKB-KW"/>
</dbReference>
<dbReference type="InterPro" id="IPR005804">
    <property type="entry name" value="FA_desaturase_dom"/>
</dbReference>